<dbReference type="SUPFAM" id="SSF48452">
    <property type="entry name" value="TPR-like"/>
    <property type="match status" value="1"/>
</dbReference>
<dbReference type="Gene3D" id="1.25.40.10">
    <property type="entry name" value="Tetratricopeptide repeat domain"/>
    <property type="match status" value="1"/>
</dbReference>
<dbReference type="InterPro" id="IPR011990">
    <property type="entry name" value="TPR-like_helical_dom_sf"/>
</dbReference>
<dbReference type="AlphaFoldDB" id="A0A369KRL4"/>
<evidence type="ECO:0000313" key="2">
    <source>
        <dbReference type="Proteomes" id="UP000253934"/>
    </source>
</evidence>
<reference evidence="1" key="1">
    <citation type="submission" date="2018-04" db="EMBL/GenBank/DDBJ databases">
        <title>Draft genome sequence of the Candidatus Spirobacillus cienkowskii, a pathogen of freshwater Daphnia species, reconstructed from hemolymph metagenomic reads.</title>
        <authorList>
            <person name="Bresciani L."/>
            <person name="Lemos L.N."/>
            <person name="Wale N."/>
            <person name="Lin J.Y."/>
            <person name="Fernandes G.R."/>
            <person name="Duffy M.A."/>
            <person name="Rodrigues J.M."/>
        </authorList>
    </citation>
    <scope>NUCLEOTIDE SEQUENCE [LARGE SCALE GENOMIC DNA]</scope>
    <source>
        <strain evidence="1">Binning01</strain>
    </source>
</reference>
<sequence>MRKKINKNKCFLIYKITLLLFFILCFQQISFSITAPSKIKNNKIPTLQSGPPTSIHTSYGKEVLLEVTTSDDFSSQNSRIIWIINNKIVCTGLYCPLVLKESDFQKTIPILQIITYNQFGGTTYSYEFEMHPKDTFNAKLFNKETKYLESIDYPENSFTTQTVSAVMGKGTLIQSDYIMYIGSIGKKFNWNHGVFQTDNLDTLRIADSKSGVWYLLPSTSLTIIENDSSSDIRNGILNYGKIKVKASGIKNDAPSIAENFNNKIKIETLEAIITIPRGGDVAIIREIEKDTHNNFYTKIIVFGGEAYINLFNQNKNDYKKYESNKAVISAGLELKITSDGKVYPLKTPNSSEIDYFRTLTTTEFELKGDVSNSLDLENLNEVLEKASFYIENEAYFETINLLSPYQIYINKDIRISYYLGLAKKGLYQNQEAKKYLVYAKNMNNSFAMAHWNLGLIYLDEKNYLEAEKAFILARINSKSDSKLAHEFEYYVGVAYYFNDKSILANSSFQTAVWDNDLDPALRHSASQYLQKLKIEKPWSLIVPVSLQYDNNALSLGQNQSLPSQYSQKSVMRSLIGGVFTYDTSLSNNDNGWFIGGSGKAFYVKNFSQQYSALDTIILEGSVYETKRWEANSTIKEKSTVKIYETFGNIFVNQKIDTFYFLMGGSYKNLDLNIGLQIDSSNRATSDKKSGIIYNQYFLLNLGQFQDIMFDLSLQAQEQMMFQTSSNVGNTIEFIAKPSATYSLNSKTSLNITSALDILYTFSTQMQSSYKISPAAAINYFFLEWLIGNFTLQFDYSRVMPKNDNIFKPGAQFMVTGIF</sequence>
<accession>A0A369KRL4</accession>
<name>A0A369KRL4_9BACT</name>
<comment type="caution">
    <text evidence="1">The sequence shown here is derived from an EMBL/GenBank/DDBJ whole genome shotgun (WGS) entry which is preliminary data.</text>
</comment>
<gene>
    <name evidence="1" type="ORF">DCC88_06075</name>
</gene>
<evidence type="ECO:0000313" key="1">
    <source>
        <dbReference type="EMBL" id="RDB36242.1"/>
    </source>
</evidence>
<protein>
    <submittedName>
        <fullName evidence="1">Tetratricopeptide repeat protein</fullName>
    </submittedName>
</protein>
<organism evidence="1 2">
    <name type="scientific">Spirobacillus cienkowskii</name>
    <dbReference type="NCBI Taxonomy" id="495820"/>
    <lineage>
        <taxon>Bacteria</taxon>
        <taxon>Pseudomonadati</taxon>
        <taxon>Bdellovibrionota</taxon>
        <taxon>Oligoflexia</taxon>
        <taxon>Silvanigrellales</taxon>
        <taxon>Spirobacillus</taxon>
    </lineage>
</organism>
<proteinExistence type="predicted"/>
<dbReference type="Proteomes" id="UP000253934">
    <property type="component" value="Unassembled WGS sequence"/>
</dbReference>
<dbReference type="EMBL" id="QOVW01000064">
    <property type="protein sequence ID" value="RDB36242.1"/>
    <property type="molecule type" value="Genomic_DNA"/>
</dbReference>
<keyword evidence="2" id="KW-1185">Reference proteome</keyword>